<dbReference type="InterPro" id="IPR002939">
    <property type="entry name" value="DnaJ_C"/>
</dbReference>
<proteinExistence type="predicted"/>
<dbReference type="GO" id="GO:0006457">
    <property type="term" value="P:protein folding"/>
    <property type="evidence" value="ECO:0007669"/>
    <property type="project" value="InterPro"/>
</dbReference>
<evidence type="ECO:0000259" key="1">
    <source>
        <dbReference type="Pfam" id="PF01556"/>
    </source>
</evidence>
<dbReference type="GO" id="GO:0051082">
    <property type="term" value="F:unfolded protein binding"/>
    <property type="evidence" value="ECO:0007669"/>
    <property type="project" value="InterPro"/>
</dbReference>
<reference evidence="2" key="1">
    <citation type="submission" date="2018-05" db="EMBL/GenBank/DDBJ databases">
        <authorList>
            <person name="Lanie J.A."/>
            <person name="Ng W.-L."/>
            <person name="Kazmierczak K.M."/>
            <person name="Andrzejewski T.M."/>
            <person name="Davidsen T.M."/>
            <person name="Wayne K.J."/>
            <person name="Tettelin H."/>
            <person name="Glass J.I."/>
            <person name="Rusch D."/>
            <person name="Podicherti R."/>
            <person name="Tsui H.-C.T."/>
            <person name="Winkler M.E."/>
        </authorList>
    </citation>
    <scope>NUCLEOTIDE SEQUENCE</scope>
</reference>
<feature type="domain" description="Chaperone DnaJ C-terminal" evidence="1">
    <location>
        <begin position="3"/>
        <end position="46"/>
    </location>
</feature>
<gene>
    <name evidence="2" type="ORF">METZ01_LOCUS111142</name>
</gene>
<dbReference type="AlphaFoldDB" id="A0A381X166"/>
<sequence>SRSLQLTIPAGTQVGQVFRLKEKGMPLLRKKGQRGDLYVTVTITMPQSLTSEQRKHYEALAHLDES</sequence>
<name>A0A381X166_9ZZZZ</name>
<dbReference type="EMBL" id="UINC01013501">
    <property type="protein sequence ID" value="SVA58288.1"/>
    <property type="molecule type" value="Genomic_DNA"/>
</dbReference>
<dbReference type="Gene3D" id="2.60.260.20">
    <property type="entry name" value="Urease metallochaperone UreE, N-terminal domain"/>
    <property type="match status" value="1"/>
</dbReference>
<protein>
    <recommendedName>
        <fullName evidence="1">Chaperone DnaJ C-terminal domain-containing protein</fullName>
    </recommendedName>
</protein>
<evidence type="ECO:0000313" key="2">
    <source>
        <dbReference type="EMBL" id="SVA58288.1"/>
    </source>
</evidence>
<accession>A0A381X166</accession>
<dbReference type="Pfam" id="PF01556">
    <property type="entry name" value="DnaJ_C"/>
    <property type="match status" value="1"/>
</dbReference>
<feature type="non-terminal residue" evidence="2">
    <location>
        <position position="1"/>
    </location>
</feature>
<organism evidence="2">
    <name type="scientific">marine metagenome</name>
    <dbReference type="NCBI Taxonomy" id="408172"/>
    <lineage>
        <taxon>unclassified sequences</taxon>
        <taxon>metagenomes</taxon>
        <taxon>ecological metagenomes</taxon>
    </lineage>
</organism>
<dbReference type="InterPro" id="IPR008971">
    <property type="entry name" value="HSP40/DnaJ_pept-bd"/>
</dbReference>
<dbReference type="SUPFAM" id="SSF49493">
    <property type="entry name" value="HSP40/DnaJ peptide-binding domain"/>
    <property type="match status" value="1"/>
</dbReference>